<dbReference type="InterPro" id="IPR003591">
    <property type="entry name" value="Leu-rich_rpt_typical-subtyp"/>
</dbReference>
<reference evidence="5" key="1">
    <citation type="submission" date="2022-01" db="EMBL/GenBank/DDBJ databases">
        <authorList>
            <person name="King R."/>
        </authorList>
    </citation>
    <scope>NUCLEOTIDE SEQUENCE</scope>
</reference>
<feature type="region of interest" description="Disordered" evidence="3">
    <location>
        <begin position="382"/>
        <end position="414"/>
    </location>
</feature>
<evidence type="ECO:0000256" key="4">
    <source>
        <dbReference type="SAM" id="SignalP"/>
    </source>
</evidence>
<dbReference type="InterPro" id="IPR001611">
    <property type="entry name" value="Leu-rich_rpt"/>
</dbReference>
<name>A0A9P0G3R2_9CUCU</name>
<keyword evidence="4" id="KW-0732">Signal</keyword>
<dbReference type="PANTHER" id="PTHR24369">
    <property type="entry name" value="ANTIGEN BSP, PUTATIVE-RELATED"/>
    <property type="match status" value="1"/>
</dbReference>
<dbReference type="InterPro" id="IPR032675">
    <property type="entry name" value="LRR_dom_sf"/>
</dbReference>
<dbReference type="InterPro" id="IPR050541">
    <property type="entry name" value="LRR_TM_domain-containing"/>
</dbReference>
<evidence type="ECO:0000313" key="6">
    <source>
        <dbReference type="Proteomes" id="UP001153636"/>
    </source>
</evidence>
<organism evidence="5 6">
    <name type="scientific">Psylliodes chrysocephalus</name>
    <dbReference type="NCBI Taxonomy" id="3402493"/>
    <lineage>
        <taxon>Eukaryota</taxon>
        <taxon>Metazoa</taxon>
        <taxon>Ecdysozoa</taxon>
        <taxon>Arthropoda</taxon>
        <taxon>Hexapoda</taxon>
        <taxon>Insecta</taxon>
        <taxon>Pterygota</taxon>
        <taxon>Neoptera</taxon>
        <taxon>Endopterygota</taxon>
        <taxon>Coleoptera</taxon>
        <taxon>Polyphaga</taxon>
        <taxon>Cucujiformia</taxon>
        <taxon>Chrysomeloidea</taxon>
        <taxon>Chrysomelidae</taxon>
        <taxon>Galerucinae</taxon>
        <taxon>Alticini</taxon>
        <taxon>Psylliodes</taxon>
    </lineage>
</organism>
<feature type="chain" id="PRO_5040206056" evidence="4">
    <location>
        <begin position="23"/>
        <end position="414"/>
    </location>
</feature>
<dbReference type="AlphaFoldDB" id="A0A9P0G3R2"/>
<keyword evidence="2" id="KW-0677">Repeat</keyword>
<dbReference type="EMBL" id="OV651822">
    <property type="protein sequence ID" value="CAH1100879.1"/>
    <property type="molecule type" value="Genomic_DNA"/>
</dbReference>
<dbReference type="Gene3D" id="3.80.10.10">
    <property type="entry name" value="Ribonuclease Inhibitor"/>
    <property type="match status" value="2"/>
</dbReference>
<accession>A0A9P0G3R2</accession>
<dbReference type="OrthoDB" id="27267at2759"/>
<evidence type="ECO:0000313" key="5">
    <source>
        <dbReference type="EMBL" id="CAH1100879.1"/>
    </source>
</evidence>
<dbReference type="Pfam" id="PF13855">
    <property type="entry name" value="LRR_8"/>
    <property type="match status" value="2"/>
</dbReference>
<keyword evidence="6" id="KW-1185">Reference proteome</keyword>
<feature type="compositionally biased region" description="Polar residues" evidence="3">
    <location>
        <begin position="405"/>
        <end position="414"/>
    </location>
</feature>
<evidence type="ECO:0000256" key="3">
    <source>
        <dbReference type="SAM" id="MobiDB-lite"/>
    </source>
</evidence>
<feature type="signal peptide" evidence="4">
    <location>
        <begin position="1"/>
        <end position="22"/>
    </location>
</feature>
<dbReference type="Proteomes" id="UP001153636">
    <property type="component" value="Chromosome 10"/>
</dbReference>
<protein>
    <submittedName>
        <fullName evidence="5">Uncharacterized protein</fullName>
    </submittedName>
</protein>
<proteinExistence type="predicted"/>
<dbReference type="SUPFAM" id="SSF52058">
    <property type="entry name" value="L domain-like"/>
    <property type="match status" value="1"/>
</dbReference>
<gene>
    <name evidence="5" type="ORF">PSYICH_LOCUS1595</name>
</gene>
<dbReference type="PANTHER" id="PTHR24369:SF211">
    <property type="entry name" value="LEUCINE-RICH REPEAT-CONTAINING PROTEIN 15-LIKE"/>
    <property type="match status" value="1"/>
</dbReference>
<sequence>MFVIRFVLVSCLVLVILEYIEAECIRNNADELYCEDIKKISREILNESYENCMRLMIVYTKEPLEITAFRNMKKLTDIDISNSRIGIIYSETFKDIPYLEHVYIKNNKIGDIEESAFFNLTKLQEVVISYTDIPFLRKGIFRNVPQLYIINLQNSNLCSIQNDAFYDVPNLKKLYLNNNLLTVVTKDMLNKLTNLDYLNLANNSISIIEKNSFDQTKHLYSLYLERNQLKSLDLDIFPTTGMKYLRSIYLNRNRLMYLPSTFFTRTPTLQEIGLSHNPWFCPCLFEIYRILNLYNITEIRAKKNLYIKEIWNKKLFMVNSCKDPIPDDSPWSLPICINRNVLDNICINTYSQELKEDNLFTQPNNIQNQELTANNQIDNKLQNELSQENKTKKGDKLISERTKKLSSTATPRKN</sequence>
<dbReference type="GO" id="GO:0005886">
    <property type="term" value="C:plasma membrane"/>
    <property type="evidence" value="ECO:0007669"/>
    <property type="project" value="TreeGrafter"/>
</dbReference>
<dbReference type="SMART" id="SM00369">
    <property type="entry name" value="LRR_TYP"/>
    <property type="match status" value="7"/>
</dbReference>
<dbReference type="PROSITE" id="PS51450">
    <property type="entry name" value="LRR"/>
    <property type="match status" value="1"/>
</dbReference>
<keyword evidence="1" id="KW-0433">Leucine-rich repeat</keyword>
<evidence type="ECO:0000256" key="1">
    <source>
        <dbReference type="ARBA" id="ARBA00022614"/>
    </source>
</evidence>
<feature type="compositionally biased region" description="Basic and acidic residues" evidence="3">
    <location>
        <begin position="387"/>
        <end position="403"/>
    </location>
</feature>
<evidence type="ECO:0000256" key="2">
    <source>
        <dbReference type="ARBA" id="ARBA00022737"/>
    </source>
</evidence>